<dbReference type="Gene3D" id="2.60.40.10">
    <property type="entry name" value="Immunoglobulins"/>
    <property type="match status" value="1"/>
</dbReference>
<evidence type="ECO:0000256" key="1">
    <source>
        <dbReference type="ARBA" id="ARBA00023319"/>
    </source>
</evidence>
<reference evidence="3 4" key="1">
    <citation type="submission" date="2020-02" db="EMBL/GenBank/DDBJ databases">
        <title>Bird 10,000 Genomes (B10K) Project - Family phase.</title>
        <authorList>
            <person name="Zhang G."/>
        </authorList>
    </citation>
    <scope>NUCLEOTIDE SEQUENCE [LARGE SCALE GENOMIC DNA]</scope>
    <source>
        <strain evidence="3">B10K-DU-017-21</strain>
    </source>
</reference>
<dbReference type="InterPro" id="IPR013783">
    <property type="entry name" value="Ig-like_fold"/>
</dbReference>
<feature type="domain" description="Ig-like" evidence="2">
    <location>
        <begin position="43"/>
        <end position="140"/>
    </location>
</feature>
<feature type="non-terminal residue" evidence="3">
    <location>
        <position position="142"/>
    </location>
</feature>
<feature type="non-terminal residue" evidence="3">
    <location>
        <position position="1"/>
    </location>
</feature>
<evidence type="ECO:0000259" key="2">
    <source>
        <dbReference type="PROSITE" id="PS50835"/>
    </source>
</evidence>
<dbReference type="EMBL" id="WBNK01004859">
    <property type="protein sequence ID" value="NXY00111.1"/>
    <property type="molecule type" value="Genomic_DNA"/>
</dbReference>
<organism evidence="3 4">
    <name type="scientific">Centropus bengalensis</name>
    <name type="common">lesser coucal</name>
    <dbReference type="NCBI Taxonomy" id="1463675"/>
    <lineage>
        <taxon>Eukaryota</taxon>
        <taxon>Metazoa</taxon>
        <taxon>Chordata</taxon>
        <taxon>Craniata</taxon>
        <taxon>Vertebrata</taxon>
        <taxon>Euteleostomi</taxon>
        <taxon>Archelosauria</taxon>
        <taxon>Archosauria</taxon>
        <taxon>Dinosauria</taxon>
        <taxon>Saurischia</taxon>
        <taxon>Theropoda</taxon>
        <taxon>Coelurosauria</taxon>
        <taxon>Aves</taxon>
        <taxon>Neognathae</taxon>
        <taxon>Neoaves</taxon>
        <taxon>Otidimorphae</taxon>
        <taxon>Cuculiformes</taxon>
        <taxon>Centropidae</taxon>
        <taxon>Centropus</taxon>
    </lineage>
</organism>
<dbReference type="Pfam" id="PF07654">
    <property type="entry name" value="C1-set"/>
    <property type="match status" value="1"/>
</dbReference>
<dbReference type="PROSITE" id="PS50835">
    <property type="entry name" value="IG_LIKE"/>
    <property type="match status" value="1"/>
</dbReference>
<keyword evidence="4" id="KW-1185">Reference proteome</keyword>
<gene>
    <name evidence="3" type="primary">Ighm</name>
    <name evidence="3" type="ORF">CENBEN_R14827</name>
</gene>
<evidence type="ECO:0000313" key="4">
    <source>
        <dbReference type="Proteomes" id="UP000632886"/>
    </source>
</evidence>
<proteinExistence type="predicted"/>
<evidence type="ECO:0000313" key="3">
    <source>
        <dbReference type="EMBL" id="NXY00111.1"/>
    </source>
</evidence>
<dbReference type="InterPro" id="IPR003597">
    <property type="entry name" value="Ig_C1-set"/>
</dbReference>
<dbReference type="SMART" id="SM00407">
    <property type="entry name" value="IGc1"/>
    <property type="match status" value="1"/>
</dbReference>
<sequence length="142" mass="15591">RSKTTSRLGLPYLEGKSRQPFYCQVEHPNGRVSAEVANPGEVPTFATVTLHPPSREDFDGPFRNSSLLCRVSAPRHLQVRWLKEGTLLHEGITTENLVASGKGPSVVNSRLSVTEADWDAGTTYTCQVENELHNTSKALECG</sequence>
<dbReference type="SUPFAM" id="SSF48726">
    <property type="entry name" value="Immunoglobulin"/>
    <property type="match status" value="1"/>
</dbReference>
<accession>A0A852MIZ1</accession>
<dbReference type="PANTHER" id="PTHR23411">
    <property type="entry name" value="TAPASIN"/>
    <property type="match status" value="1"/>
</dbReference>
<dbReference type="InterPro" id="IPR036179">
    <property type="entry name" value="Ig-like_dom_sf"/>
</dbReference>
<comment type="caution">
    <text evidence="3">The sequence shown here is derived from an EMBL/GenBank/DDBJ whole genome shotgun (WGS) entry which is preliminary data.</text>
</comment>
<protein>
    <submittedName>
        <fullName evidence="3">IGHM protein</fullName>
    </submittedName>
</protein>
<keyword evidence="1" id="KW-0393">Immunoglobulin domain</keyword>
<name>A0A852MIZ1_9AVES</name>
<dbReference type="InterPro" id="IPR007110">
    <property type="entry name" value="Ig-like_dom"/>
</dbReference>
<dbReference type="Proteomes" id="UP000632886">
    <property type="component" value="Unassembled WGS sequence"/>
</dbReference>
<dbReference type="AlphaFoldDB" id="A0A852MIZ1"/>
<dbReference type="InterPro" id="IPR050380">
    <property type="entry name" value="Immune_Resp_Modulators"/>
</dbReference>